<accession>A0A0A6PE32</accession>
<organism evidence="1 2">
    <name type="scientific">Candidatus Thiomargarita nelsonii</name>
    <dbReference type="NCBI Taxonomy" id="1003181"/>
    <lineage>
        <taxon>Bacteria</taxon>
        <taxon>Pseudomonadati</taxon>
        <taxon>Pseudomonadota</taxon>
        <taxon>Gammaproteobacteria</taxon>
        <taxon>Thiotrichales</taxon>
        <taxon>Thiotrichaceae</taxon>
        <taxon>Thiomargarita</taxon>
    </lineage>
</organism>
<evidence type="ECO:0000313" key="2">
    <source>
        <dbReference type="Proteomes" id="UP000030428"/>
    </source>
</evidence>
<protein>
    <recommendedName>
        <fullName evidence="3">Peptidase A2 domain-containing protein</fullName>
    </recommendedName>
</protein>
<evidence type="ECO:0000313" key="1">
    <source>
        <dbReference type="EMBL" id="KHD08514.1"/>
    </source>
</evidence>
<gene>
    <name evidence="1" type="ORF">PN36_16810</name>
</gene>
<sequence length="127" mass="13505">MSFTFNSHQGLIIIQAELTGPLGNTILRLALDTGATTSLVNTGILIAIGYDPALAPDHVKVTTGSSVEFVPRITLSKILALGQTRTKFPILAHTLPPSSGIDGILGLDFFRGQKLSIDFRNGNIDFA</sequence>
<reference evidence="1 2" key="1">
    <citation type="journal article" date="2016" name="Front. Microbiol.">
        <title>Single-Cell (Meta-)Genomics of a Dimorphic Candidatus Thiomargarita nelsonii Reveals Genomic Plasticity.</title>
        <authorList>
            <person name="Flood B.E."/>
            <person name="Fliss P."/>
            <person name="Jones D.S."/>
            <person name="Dick G.J."/>
            <person name="Jain S."/>
            <person name="Kaster A.K."/>
            <person name="Winkel M."/>
            <person name="Mussmann M."/>
            <person name="Bailey J."/>
        </authorList>
    </citation>
    <scope>NUCLEOTIDE SEQUENCE [LARGE SCALE GENOMIC DNA]</scope>
    <source>
        <strain evidence="1">Hydrate Ridge</strain>
    </source>
</reference>
<dbReference type="SUPFAM" id="SSF50630">
    <property type="entry name" value="Acid proteases"/>
    <property type="match status" value="1"/>
</dbReference>
<dbReference type="Proteomes" id="UP000030428">
    <property type="component" value="Unassembled WGS sequence"/>
</dbReference>
<comment type="caution">
    <text evidence="1">The sequence shown here is derived from an EMBL/GenBank/DDBJ whole genome shotgun (WGS) entry which is preliminary data.</text>
</comment>
<proteinExistence type="predicted"/>
<dbReference type="Pfam" id="PF13975">
    <property type="entry name" value="gag-asp_proteas"/>
    <property type="match status" value="1"/>
</dbReference>
<dbReference type="AlphaFoldDB" id="A0A0A6PE32"/>
<dbReference type="InterPro" id="IPR021109">
    <property type="entry name" value="Peptidase_aspartic_dom_sf"/>
</dbReference>
<name>A0A0A6PE32_9GAMM</name>
<keyword evidence="2" id="KW-1185">Reference proteome</keyword>
<evidence type="ECO:0008006" key="3">
    <source>
        <dbReference type="Google" id="ProtNLM"/>
    </source>
</evidence>
<dbReference type="Gene3D" id="2.40.70.10">
    <property type="entry name" value="Acid Proteases"/>
    <property type="match status" value="1"/>
</dbReference>
<dbReference type="EMBL" id="JSZA02000063">
    <property type="protein sequence ID" value="KHD08514.1"/>
    <property type="molecule type" value="Genomic_DNA"/>
</dbReference>